<dbReference type="EMBL" id="JARBHB010000008">
    <property type="protein sequence ID" value="KAJ8877335.1"/>
    <property type="molecule type" value="Genomic_DNA"/>
</dbReference>
<dbReference type="PANTHER" id="PTHR45749:SF35">
    <property type="entry name" value="AC-LIKE TRANSPOSASE-RELATED"/>
    <property type="match status" value="1"/>
</dbReference>
<gene>
    <name evidence="1" type="ORF">PR048_021789</name>
</gene>
<organism evidence="1 2">
    <name type="scientific">Dryococelus australis</name>
    <dbReference type="NCBI Taxonomy" id="614101"/>
    <lineage>
        <taxon>Eukaryota</taxon>
        <taxon>Metazoa</taxon>
        <taxon>Ecdysozoa</taxon>
        <taxon>Arthropoda</taxon>
        <taxon>Hexapoda</taxon>
        <taxon>Insecta</taxon>
        <taxon>Pterygota</taxon>
        <taxon>Neoptera</taxon>
        <taxon>Polyneoptera</taxon>
        <taxon>Phasmatodea</taxon>
        <taxon>Verophasmatodea</taxon>
        <taxon>Anareolatae</taxon>
        <taxon>Phasmatidae</taxon>
        <taxon>Eurycanthinae</taxon>
        <taxon>Dryococelus</taxon>
    </lineage>
</organism>
<feature type="non-terminal residue" evidence="1">
    <location>
        <position position="74"/>
    </location>
</feature>
<evidence type="ECO:0000313" key="1">
    <source>
        <dbReference type="EMBL" id="KAJ8877335.1"/>
    </source>
</evidence>
<sequence>MKNNGGNFLGLVKLLGKYDTVMAKHLRSIQSKKIHDHYLRKTIQNILGNKTENAVINRMKIAKLFSVILGCTTN</sequence>
<dbReference type="PANTHER" id="PTHR45749">
    <property type="match status" value="1"/>
</dbReference>
<evidence type="ECO:0000313" key="2">
    <source>
        <dbReference type="Proteomes" id="UP001159363"/>
    </source>
</evidence>
<name>A0ABQ9GZ71_9NEOP</name>
<keyword evidence="2" id="KW-1185">Reference proteome</keyword>
<dbReference type="Proteomes" id="UP001159363">
    <property type="component" value="Chromosome 7"/>
</dbReference>
<comment type="caution">
    <text evidence="1">The sequence shown here is derived from an EMBL/GenBank/DDBJ whole genome shotgun (WGS) entry which is preliminary data.</text>
</comment>
<proteinExistence type="predicted"/>
<protein>
    <submittedName>
        <fullName evidence="1">Uncharacterized protein</fullName>
    </submittedName>
</protein>
<accession>A0ABQ9GZ71</accession>
<reference evidence="1 2" key="1">
    <citation type="submission" date="2023-02" db="EMBL/GenBank/DDBJ databases">
        <title>LHISI_Scaffold_Assembly.</title>
        <authorList>
            <person name="Stuart O.P."/>
            <person name="Cleave R."/>
            <person name="Magrath M.J.L."/>
            <person name="Mikheyev A.S."/>
        </authorList>
    </citation>
    <scope>NUCLEOTIDE SEQUENCE [LARGE SCALE GENOMIC DNA]</scope>
    <source>
        <strain evidence="1">Daus_M_001</strain>
        <tissue evidence="1">Leg muscle</tissue>
    </source>
</reference>